<dbReference type="RefSeq" id="XP_024873086.1">
    <property type="nucleotide sequence ID" value="XM_025017318.1"/>
</dbReference>
<keyword evidence="2" id="KW-1185">Reference proteome</keyword>
<dbReference type="GeneID" id="112455420"/>
<reference evidence="3" key="1">
    <citation type="submission" date="2025-08" db="UniProtKB">
        <authorList>
            <consortium name="RefSeq"/>
        </authorList>
    </citation>
    <scope>IDENTIFICATION</scope>
    <source>
        <tissue evidence="3">Whole body</tissue>
    </source>
</reference>
<organism evidence="2 3">
    <name type="scientific">Temnothorax curvispinosus</name>
    <dbReference type="NCBI Taxonomy" id="300111"/>
    <lineage>
        <taxon>Eukaryota</taxon>
        <taxon>Metazoa</taxon>
        <taxon>Ecdysozoa</taxon>
        <taxon>Arthropoda</taxon>
        <taxon>Hexapoda</taxon>
        <taxon>Insecta</taxon>
        <taxon>Pterygota</taxon>
        <taxon>Neoptera</taxon>
        <taxon>Endopterygota</taxon>
        <taxon>Hymenoptera</taxon>
        <taxon>Apocrita</taxon>
        <taxon>Aculeata</taxon>
        <taxon>Formicoidea</taxon>
        <taxon>Formicidae</taxon>
        <taxon>Myrmicinae</taxon>
        <taxon>Temnothorax</taxon>
    </lineage>
</organism>
<accession>A0A6J1PV45</accession>
<protein>
    <submittedName>
        <fullName evidence="3">Uncharacterized protein LOC112455420</fullName>
    </submittedName>
</protein>
<evidence type="ECO:0000313" key="2">
    <source>
        <dbReference type="Proteomes" id="UP000504618"/>
    </source>
</evidence>
<evidence type="ECO:0000256" key="1">
    <source>
        <dbReference type="SAM" id="MobiDB-lite"/>
    </source>
</evidence>
<proteinExistence type="predicted"/>
<feature type="compositionally biased region" description="Basic and acidic residues" evidence="1">
    <location>
        <begin position="66"/>
        <end position="76"/>
    </location>
</feature>
<feature type="region of interest" description="Disordered" evidence="1">
    <location>
        <begin position="15"/>
        <end position="102"/>
    </location>
</feature>
<evidence type="ECO:0000313" key="3">
    <source>
        <dbReference type="RefSeq" id="XP_024873086.1"/>
    </source>
</evidence>
<sequence>MIFRASPLVISKLRKYTQKKNIPDKSNESNQINGSNKSSEEENSEDSNLYTCNTKSKQISKRKQRSHDESKDERHSTIKRKKRKLHYKTIPNHENENETDNECNMVSSTKKRKISPFGIKRRRTIKVQWTNDECRAVLSAFPNAIEYYRLNKKLPSFKKINEARLKYPILRN</sequence>
<feature type="non-terminal residue" evidence="3">
    <location>
        <position position="172"/>
    </location>
</feature>
<gene>
    <name evidence="3" type="primary">LOC112455420</name>
</gene>
<dbReference type="AlphaFoldDB" id="A0A6J1PV45"/>
<dbReference type="Proteomes" id="UP000504618">
    <property type="component" value="Unplaced"/>
</dbReference>
<name>A0A6J1PV45_9HYME</name>
<feature type="compositionally biased region" description="Basic residues" evidence="1">
    <location>
        <begin position="77"/>
        <end position="87"/>
    </location>
</feature>